<name>A0ACB7ZTX3_9AGAM</name>
<protein>
    <submittedName>
        <fullName evidence="1">Uncharacterized protein</fullName>
    </submittedName>
</protein>
<proteinExistence type="predicted"/>
<feature type="non-terminal residue" evidence="1">
    <location>
        <position position="1"/>
    </location>
</feature>
<accession>A0ACB7ZTX3</accession>
<evidence type="ECO:0000313" key="2">
    <source>
        <dbReference type="Proteomes" id="UP000790377"/>
    </source>
</evidence>
<organism evidence="1 2">
    <name type="scientific">Hygrophoropsis aurantiaca</name>
    <dbReference type="NCBI Taxonomy" id="72124"/>
    <lineage>
        <taxon>Eukaryota</taxon>
        <taxon>Fungi</taxon>
        <taxon>Dikarya</taxon>
        <taxon>Basidiomycota</taxon>
        <taxon>Agaricomycotina</taxon>
        <taxon>Agaricomycetes</taxon>
        <taxon>Agaricomycetidae</taxon>
        <taxon>Boletales</taxon>
        <taxon>Coniophorineae</taxon>
        <taxon>Hygrophoropsidaceae</taxon>
        <taxon>Hygrophoropsis</taxon>
    </lineage>
</organism>
<feature type="non-terminal residue" evidence="1">
    <location>
        <position position="110"/>
    </location>
</feature>
<dbReference type="EMBL" id="MU268596">
    <property type="protein sequence ID" value="KAH7904129.1"/>
    <property type="molecule type" value="Genomic_DNA"/>
</dbReference>
<comment type="caution">
    <text evidence="1">The sequence shown here is derived from an EMBL/GenBank/DDBJ whole genome shotgun (WGS) entry which is preliminary data.</text>
</comment>
<evidence type="ECO:0000313" key="1">
    <source>
        <dbReference type="EMBL" id="KAH7904129.1"/>
    </source>
</evidence>
<keyword evidence="2" id="KW-1185">Reference proteome</keyword>
<dbReference type="Proteomes" id="UP000790377">
    <property type="component" value="Unassembled WGS sequence"/>
</dbReference>
<reference evidence="1" key="1">
    <citation type="journal article" date="2021" name="New Phytol.">
        <title>Evolutionary innovations through gain and loss of genes in the ectomycorrhizal Boletales.</title>
        <authorList>
            <person name="Wu G."/>
            <person name="Miyauchi S."/>
            <person name="Morin E."/>
            <person name="Kuo A."/>
            <person name="Drula E."/>
            <person name="Varga T."/>
            <person name="Kohler A."/>
            <person name="Feng B."/>
            <person name="Cao Y."/>
            <person name="Lipzen A."/>
            <person name="Daum C."/>
            <person name="Hundley H."/>
            <person name="Pangilinan J."/>
            <person name="Johnson J."/>
            <person name="Barry K."/>
            <person name="LaButti K."/>
            <person name="Ng V."/>
            <person name="Ahrendt S."/>
            <person name="Min B."/>
            <person name="Choi I.G."/>
            <person name="Park H."/>
            <person name="Plett J.M."/>
            <person name="Magnuson J."/>
            <person name="Spatafora J.W."/>
            <person name="Nagy L.G."/>
            <person name="Henrissat B."/>
            <person name="Grigoriev I.V."/>
            <person name="Yang Z.L."/>
            <person name="Xu J."/>
            <person name="Martin F.M."/>
        </authorList>
    </citation>
    <scope>NUCLEOTIDE SEQUENCE</scope>
    <source>
        <strain evidence="1">ATCC 28755</strain>
    </source>
</reference>
<sequence length="110" mass="12406">LYIRRLQTAHMYPQIAELAVAILQTLGSNCMSSDESDSEAQGLGSSKKQTTYSITRHEWRANAVTRWLRTLDSLHVRLRLNGEWKVGQGAWPHFRTPSLKISSTPAKKGL</sequence>
<gene>
    <name evidence="1" type="ORF">BJ138DRAFT_983622</name>
</gene>